<dbReference type="EMBL" id="CANHGI010000004">
    <property type="protein sequence ID" value="CAI5447602.1"/>
    <property type="molecule type" value="Genomic_DNA"/>
</dbReference>
<evidence type="ECO:0000313" key="2">
    <source>
        <dbReference type="Proteomes" id="UP001152747"/>
    </source>
</evidence>
<protein>
    <submittedName>
        <fullName evidence="1">Uncharacterized protein</fullName>
    </submittedName>
</protein>
<gene>
    <name evidence="1" type="ORF">CAMP_LOCUS10239</name>
</gene>
<dbReference type="Proteomes" id="UP001152747">
    <property type="component" value="Unassembled WGS sequence"/>
</dbReference>
<name>A0A9P1IL57_9PELO</name>
<comment type="caution">
    <text evidence="1">The sequence shown here is derived from an EMBL/GenBank/DDBJ whole genome shotgun (WGS) entry which is preliminary data.</text>
</comment>
<dbReference type="AlphaFoldDB" id="A0A9P1IL57"/>
<accession>A0A9P1IL57</accession>
<keyword evidence="2" id="KW-1185">Reference proteome</keyword>
<evidence type="ECO:0000313" key="1">
    <source>
        <dbReference type="EMBL" id="CAI5447602.1"/>
    </source>
</evidence>
<reference evidence="1" key="1">
    <citation type="submission" date="2022-11" db="EMBL/GenBank/DDBJ databases">
        <authorList>
            <person name="Kikuchi T."/>
        </authorList>
    </citation>
    <scope>NUCLEOTIDE SEQUENCE</scope>
    <source>
        <strain evidence="1">PS1010</strain>
    </source>
</reference>
<sequence length="67" mass="8284">MYKLAEKPFDSPKKLIFGRKEDFNRKNVKISSRSEFWKQKLGFHHRSIKTEHDWLKNRIHNCYFQKS</sequence>
<organism evidence="1 2">
    <name type="scientific">Caenorhabditis angaria</name>
    <dbReference type="NCBI Taxonomy" id="860376"/>
    <lineage>
        <taxon>Eukaryota</taxon>
        <taxon>Metazoa</taxon>
        <taxon>Ecdysozoa</taxon>
        <taxon>Nematoda</taxon>
        <taxon>Chromadorea</taxon>
        <taxon>Rhabditida</taxon>
        <taxon>Rhabditina</taxon>
        <taxon>Rhabditomorpha</taxon>
        <taxon>Rhabditoidea</taxon>
        <taxon>Rhabditidae</taxon>
        <taxon>Peloderinae</taxon>
        <taxon>Caenorhabditis</taxon>
    </lineage>
</organism>
<proteinExistence type="predicted"/>